<dbReference type="GO" id="GO:1990189">
    <property type="term" value="F:protein N-terminal-serine acetyltransferase activity"/>
    <property type="evidence" value="ECO:0007669"/>
    <property type="project" value="TreeGrafter"/>
</dbReference>
<dbReference type="GO" id="GO:0005737">
    <property type="term" value="C:cytoplasm"/>
    <property type="evidence" value="ECO:0007669"/>
    <property type="project" value="TreeGrafter"/>
</dbReference>
<sequence length="192" mass="22072">MQFEYLETSRLRLRLLTQEIYREVCLTWTAAQQKAFFGAATDKELAQEQARGLGGMSTYRSTIRYFHLLDKESGQTLGSCGFHNWYPDHRRAEIGYVLNDSARRGQGLMREALARILDYGFAEMDLNRVEAFIGRDNEPSLRLVRGFGFTEEGMLREHWNVDGVLHDSVLFGLLRKEYRPLLAGRATRSAQG</sequence>
<accession>A0A4R4E4R0</accession>
<dbReference type="InterPro" id="IPR016181">
    <property type="entry name" value="Acyl_CoA_acyltransferase"/>
</dbReference>
<dbReference type="AlphaFoldDB" id="A0A4R4E4R0"/>
<dbReference type="Gene3D" id="3.40.630.30">
    <property type="match status" value="1"/>
</dbReference>
<dbReference type="InterPro" id="IPR000182">
    <property type="entry name" value="GNAT_dom"/>
</dbReference>
<evidence type="ECO:0000313" key="3">
    <source>
        <dbReference type="Proteomes" id="UP000295164"/>
    </source>
</evidence>
<protein>
    <submittedName>
        <fullName evidence="2">N-acetyltransferase</fullName>
    </submittedName>
</protein>
<dbReference type="GO" id="GO:0008999">
    <property type="term" value="F:protein-N-terminal-alanine acetyltransferase activity"/>
    <property type="evidence" value="ECO:0007669"/>
    <property type="project" value="TreeGrafter"/>
</dbReference>
<organism evidence="2 3">
    <name type="scientific">Flaviaesturariibacter aridisoli</name>
    <dbReference type="NCBI Taxonomy" id="2545761"/>
    <lineage>
        <taxon>Bacteria</taxon>
        <taxon>Pseudomonadati</taxon>
        <taxon>Bacteroidota</taxon>
        <taxon>Chitinophagia</taxon>
        <taxon>Chitinophagales</taxon>
        <taxon>Chitinophagaceae</taxon>
        <taxon>Flaviaestuariibacter</taxon>
    </lineage>
</organism>
<proteinExistence type="predicted"/>
<gene>
    <name evidence="2" type="ORF">E0486_08950</name>
</gene>
<dbReference type="InterPro" id="IPR051908">
    <property type="entry name" value="Ribosomal_N-acetyltransferase"/>
</dbReference>
<dbReference type="PANTHER" id="PTHR43441">
    <property type="entry name" value="RIBOSOMAL-PROTEIN-SERINE ACETYLTRANSFERASE"/>
    <property type="match status" value="1"/>
</dbReference>
<keyword evidence="2" id="KW-0808">Transferase</keyword>
<name>A0A4R4E4R0_9BACT</name>
<dbReference type="PANTHER" id="PTHR43441:SF11">
    <property type="entry name" value="RIBOSOMAL-PROTEIN-SERINE ACETYLTRANSFERASE"/>
    <property type="match status" value="1"/>
</dbReference>
<dbReference type="Proteomes" id="UP000295164">
    <property type="component" value="Unassembled WGS sequence"/>
</dbReference>
<feature type="domain" description="N-acetyltransferase" evidence="1">
    <location>
        <begin position="11"/>
        <end position="176"/>
    </location>
</feature>
<dbReference type="SUPFAM" id="SSF55729">
    <property type="entry name" value="Acyl-CoA N-acyltransferases (Nat)"/>
    <property type="match status" value="1"/>
</dbReference>
<comment type="caution">
    <text evidence="2">The sequence shown here is derived from an EMBL/GenBank/DDBJ whole genome shotgun (WGS) entry which is preliminary data.</text>
</comment>
<keyword evidence="3" id="KW-1185">Reference proteome</keyword>
<reference evidence="2 3" key="1">
    <citation type="submission" date="2019-03" db="EMBL/GenBank/DDBJ databases">
        <authorList>
            <person name="Kim M.K.M."/>
        </authorList>
    </citation>
    <scope>NUCLEOTIDE SEQUENCE [LARGE SCALE GENOMIC DNA]</scope>
    <source>
        <strain evidence="2 3">17J68-15</strain>
    </source>
</reference>
<evidence type="ECO:0000259" key="1">
    <source>
        <dbReference type="PROSITE" id="PS51186"/>
    </source>
</evidence>
<dbReference type="RefSeq" id="WP_131851824.1">
    <property type="nucleotide sequence ID" value="NZ_SKFH01000011.1"/>
</dbReference>
<dbReference type="OrthoDB" id="9811523at2"/>
<dbReference type="Pfam" id="PF13302">
    <property type="entry name" value="Acetyltransf_3"/>
    <property type="match status" value="1"/>
</dbReference>
<dbReference type="EMBL" id="SKFH01000011">
    <property type="protein sequence ID" value="TCZ72210.1"/>
    <property type="molecule type" value="Genomic_DNA"/>
</dbReference>
<dbReference type="PROSITE" id="PS51186">
    <property type="entry name" value="GNAT"/>
    <property type="match status" value="1"/>
</dbReference>
<evidence type="ECO:0000313" key="2">
    <source>
        <dbReference type="EMBL" id="TCZ72210.1"/>
    </source>
</evidence>